<gene>
    <name evidence="1" type="ORF">BI375_07050</name>
</gene>
<dbReference type="RefSeq" id="WP_010445112.1">
    <property type="nucleotide sequence ID" value="NZ_BBLC01000048.1"/>
</dbReference>
<name>A0ABX3D4S3_9VIBR</name>
<comment type="caution">
    <text evidence="1">The sequence shown here is derived from an EMBL/GenBank/DDBJ whole genome shotgun (WGS) entry which is preliminary data.</text>
</comment>
<reference evidence="1 2" key="1">
    <citation type="submission" date="2016-09" db="EMBL/GenBank/DDBJ databases">
        <title>Isolation, identification and antibiotic sensitivity analysis of bacterial pathogen from juvenile Hippocampus erectus with tail-rotted disease.</title>
        <authorList>
            <person name="Yang Q."/>
        </authorList>
    </citation>
    <scope>NUCLEOTIDE SEQUENCE [LARGE SCALE GENOMIC DNA]</scope>
    <source>
        <strain evidence="1 2">HM-10</strain>
    </source>
</reference>
<evidence type="ECO:0000313" key="2">
    <source>
        <dbReference type="Proteomes" id="UP000180133"/>
    </source>
</evidence>
<keyword evidence="2" id="KW-1185">Reference proteome</keyword>
<evidence type="ECO:0000313" key="1">
    <source>
        <dbReference type="EMBL" id="OHY89999.1"/>
    </source>
</evidence>
<organism evidence="1 2">
    <name type="scientific">Vibrio rotiferianus</name>
    <dbReference type="NCBI Taxonomy" id="190895"/>
    <lineage>
        <taxon>Bacteria</taxon>
        <taxon>Pseudomonadati</taxon>
        <taxon>Pseudomonadota</taxon>
        <taxon>Gammaproteobacteria</taxon>
        <taxon>Vibrionales</taxon>
        <taxon>Vibrionaceae</taxon>
        <taxon>Vibrio</taxon>
    </lineage>
</organism>
<dbReference type="EMBL" id="MKFT01000034">
    <property type="protein sequence ID" value="OHY89999.1"/>
    <property type="molecule type" value="Genomic_DNA"/>
</dbReference>
<sequence length="372" mass="42485">MFENKHLFIISGADFFFYLYAEALIKKAGVLPENIVALVFEVDGKGKESQIPVSKVTYLDASEELLSQAITAQTVTFMSLNRFNSLYMKKVLQLDAGMKDKMCVFLTDDEVDRWEICYKNKGDIQPDLKLHIAEDDLFCLTQIDRFIGHEKTFKPKLDRLLNRDVGFIDASVIFETLPCDSAHYLAQAEMSCQGWARNEKRILVGTKQKAFSCSEIRKFLQALGKNKKAKDFKLLIMWHKKSRWQRALTDLYLIWLRNVKRQAFDVSYVTAINPIAYTSLVMSCSHILLQRRGGASTVRPYIKNGYGAVCIEKGTPNHYGFKSALDLDILEYSSFDELVEKLVGQQVDITSNAEATKIEELRSIKVLSQTYS</sequence>
<dbReference type="Proteomes" id="UP000180133">
    <property type="component" value="Unassembled WGS sequence"/>
</dbReference>
<protein>
    <submittedName>
        <fullName evidence="1">Uncharacterized protein</fullName>
    </submittedName>
</protein>
<accession>A0ABX3D4S3</accession>
<proteinExistence type="predicted"/>